<feature type="region of interest" description="Disordered" evidence="1">
    <location>
        <begin position="647"/>
        <end position="697"/>
    </location>
</feature>
<dbReference type="KEGG" id="bbel:109466651"/>
<feature type="region of interest" description="Disordered" evidence="1">
    <location>
        <begin position="554"/>
        <end position="577"/>
    </location>
</feature>
<feature type="region of interest" description="Disordered" evidence="1">
    <location>
        <begin position="451"/>
        <end position="489"/>
    </location>
</feature>
<keyword evidence="2" id="KW-1185">Reference proteome</keyword>
<feature type="compositionally biased region" description="Basic residues" evidence="1">
    <location>
        <begin position="18"/>
        <end position="57"/>
    </location>
</feature>
<dbReference type="GeneID" id="109466651"/>
<reference evidence="3" key="1">
    <citation type="submission" date="2025-08" db="UniProtKB">
        <authorList>
            <consortium name="RefSeq"/>
        </authorList>
    </citation>
    <scope>IDENTIFICATION</scope>
    <source>
        <tissue evidence="3">Gonad</tissue>
    </source>
</reference>
<evidence type="ECO:0000256" key="1">
    <source>
        <dbReference type="SAM" id="MobiDB-lite"/>
    </source>
</evidence>
<feature type="compositionally biased region" description="Basic and acidic residues" evidence="1">
    <location>
        <begin position="459"/>
        <end position="475"/>
    </location>
</feature>
<feature type="compositionally biased region" description="Basic residues" evidence="1">
    <location>
        <begin position="716"/>
        <end position="731"/>
    </location>
</feature>
<protein>
    <submittedName>
        <fullName evidence="3">ABC transporter F family member 4-like</fullName>
    </submittedName>
</protein>
<accession>A0A6P4YRT8</accession>
<dbReference type="AlphaFoldDB" id="A0A6P4YRT8"/>
<feature type="compositionally biased region" description="Basic and acidic residues" evidence="1">
    <location>
        <begin position="98"/>
        <end position="110"/>
    </location>
</feature>
<feature type="compositionally biased region" description="Basic and acidic residues" evidence="1">
    <location>
        <begin position="508"/>
        <end position="522"/>
    </location>
</feature>
<feature type="region of interest" description="Disordered" evidence="1">
    <location>
        <begin position="404"/>
        <end position="436"/>
    </location>
</feature>
<feature type="region of interest" description="Disordered" evidence="1">
    <location>
        <begin position="1"/>
        <end position="293"/>
    </location>
</feature>
<organism evidence="2 3">
    <name type="scientific">Branchiostoma belcheri</name>
    <name type="common">Amphioxus</name>
    <dbReference type="NCBI Taxonomy" id="7741"/>
    <lineage>
        <taxon>Eukaryota</taxon>
        <taxon>Metazoa</taxon>
        <taxon>Chordata</taxon>
        <taxon>Cephalochordata</taxon>
        <taxon>Leptocardii</taxon>
        <taxon>Amphioxiformes</taxon>
        <taxon>Branchiostomatidae</taxon>
        <taxon>Branchiostoma</taxon>
    </lineage>
</organism>
<proteinExistence type="predicted"/>
<evidence type="ECO:0000313" key="2">
    <source>
        <dbReference type="Proteomes" id="UP000515135"/>
    </source>
</evidence>
<sequence length="731" mass="79489">MVERPKRSTRGSQESGGKKRKKRRARRRGGRGNKRSRPRKKTPKPKKKATKPRPQHKKVMEIKKKLEDRKTKPKTNQKVNTKKAAGGSSRGTSGKGTGEGKKKKEVERKKSLAKASKAAKKAARPPVPSRRRTSSRRPTKPSRRNNKTKAPRQKTKGSPRAGEAKVTQKKEESGRERAKKPHGKTGPKVIQKEKESHRERTQGKVKQEKNKEQKESPKASSREAKVTEKKEEGGDERAKEPQGKTEPKVIQKESHRERTRGPVKQEENKEQKTNEPRVDVEEGKGDTKASAATDVDTNEFLRVLKTVTLGETDAEKKTKHVTAQHKKGTSGRKNGKVIFEKALEGMAQGRKRVQSDLLAFSVAQNALASEETSSEVLEGTALVQQGLQVVKEGEQQLKDWLEPGNTASKQSKLQDKGFGLKGQSGGTNSDVGGKGLAGTDSLVSRAMTSMNTVHGPGLGEKEANKENNKDGENVKKIPAGGGEEGTGALGKLREGLNKIKEGLNLQEDGQKTKSGGKQDKAKVQQGLAEMKEGVGDVEEGLNVVMVGKKEVEEGVRDIGDSTEKETPEGDLSASEASEEDLKKYLEGWGMNGVRQFPISAGGNPFIDPTPTKHVMFPRGKEGIVSTSPKPAQRTLFYPSYLQVPQAGTVPTPSARDAPKQGGKALPVTKPAGGKSVGDKSQAKGGATTPTSRSGDELLKEIKELQHEVVELEAKKTGKGKSKKSRRRGRNV</sequence>
<evidence type="ECO:0000313" key="3">
    <source>
        <dbReference type="RefSeq" id="XP_019619941.1"/>
    </source>
</evidence>
<feature type="compositionally biased region" description="Basic and acidic residues" evidence="1">
    <location>
        <begin position="190"/>
        <end position="287"/>
    </location>
</feature>
<dbReference type="Proteomes" id="UP000515135">
    <property type="component" value="Unplaced"/>
</dbReference>
<feature type="compositionally biased region" description="Low complexity" evidence="1">
    <location>
        <begin position="82"/>
        <end position="92"/>
    </location>
</feature>
<feature type="compositionally biased region" description="Basic and acidic residues" evidence="1">
    <location>
        <begin position="58"/>
        <end position="70"/>
    </location>
</feature>
<feature type="compositionally biased region" description="Basic and acidic residues" evidence="1">
    <location>
        <begin position="162"/>
        <end position="176"/>
    </location>
</feature>
<feature type="region of interest" description="Disordered" evidence="1">
    <location>
        <begin position="502"/>
        <end position="523"/>
    </location>
</feature>
<feature type="compositionally biased region" description="Basic residues" evidence="1">
    <location>
        <begin position="117"/>
        <end position="157"/>
    </location>
</feature>
<feature type="compositionally biased region" description="Gly residues" evidence="1">
    <location>
        <begin position="479"/>
        <end position="488"/>
    </location>
</feature>
<gene>
    <name evidence="3" type="primary">LOC109466651</name>
</gene>
<feature type="compositionally biased region" description="Basic and acidic residues" evidence="1">
    <location>
        <begin position="554"/>
        <end position="567"/>
    </location>
</feature>
<feature type="region of interest" description="Disordered" evidence="1">
    <location>
        <begin position="709"/>
        <end position="731"/>
    </location>
</feature>
<name>A0A6P4YRT8_BRABE</name>
<dbReference type="OrthoDB" id="10071085at2759"/>
<dbReference type="RefSeq" id="XP_019619941.1">
    <property type="nucleotide sequence ID" value="XM_019764382.1"/>
</dbReference>